<dbReference type="PRINTS" id="PR01043">
    <property type="entry name" value="TRNASYNTHGLY"/>
</dbReference>
<dbReference type="SUPFAM" id="SSF55681">
    <property type="entry name" value="Class II aaRS and biotin synthetases"/>
    <property type="match status" value="1"/>
</dbReference>
<feature type="binding site" evidence="8">
    <location>
        <begin position="286"/>
        <end position="287"/>
    </location>
    <ligand>
        <name>ATP</name>
        <dbReference type="ChEBI" id="CHEBI:30616"/>
    </ligand>
</feature>
<dbReference type="EC" id="6.1.1.14" evidence="8"/>
<evidence type="ECO:0000256" key="6">
    <source>
        <dbReference type="ARBA" id="ARBA00022917"/>
    </source>
</evidence>
<protein>
    <recommendedName>
        <fullName evidence="8">Glycine--tRNA ligase</fullName>
        <ecNumber evidence="8">6.1.1.14</ecNumber>
    </recommendedName>
    <alternativeName>
        <fullName evidence="8">Glycyl-tRNA synthetase</fullName>
        <shortName evidence="8">GlyRS</shortName>
    </alternativeName>
</protein>
<evidence type="ECO:0000256" key="4">
    <source>
        <dbReference type="ARBA" id="ARBA00022741"/>
    </source>
</evidence>
<dbReference type="InterPro" id="IPR036621">
    <property type="entry name" value="Anticodon-bd_dom_sf"/>
</dbReference>
<feature type="binding site" evidence="8">
    <location>
        <begin position="202"/>
        <end position="204"/>
    </location>
    <ligand>
        <name>ATP</name>
        <dbReference type="ChEBI" id="CHEBI:30616"/>
    </ligand>
</feature>
<comment type="subcellular location">
    <subcellularLocation>
        <location evidence="8">Cytoplasm</location>
    </subcellularLocation>
</comment>
<dbReference type="Proteomes" id="UP001058364">
    <property type="component" value="Chromosome"/>
</dbReference>
<evidence type="ECO:0000256" key="3">
    <source>
        <dbReference type="ARBA" id="ARBA00022598"/>
    </source>
</evidence>
<evidence type="ECO:0000256" key="8">
    <source>
        <dbReference type="HAMAP-Rule" id="MF_00253"/>
    </source>
</evidence>
<dbReference type="InterPro" id="IPR022961">
    <property type="entry name" value="Gly_tRNA_ligase_bac"/>
</dbReference>
<evidence type="ECO:0000259" key="9">
    <source>
        <dbReference type="PROSITE" id="PS50862"/>
    </source>
</evidence>
<accession>A0ABY5TT90</accession>
<keyword evidence="5 8" id="KW-0067">ATP-binding</keyword>
<dbReference type="InterPro" id="IPR004154">
    <property type="entry name" value="Anticodon-bd"/>
</dbReference>
<keyword evidence="7 8" id="KW-0030">Aminoacyl-tRNA synthetase</keyword>
<comment type="similarity">
    <text evidence="1 8">Belongs to the class-II aminoacyl-tRNA synthetase family.</text>
</comment>
<organism evidence="10 11">
    <name type="scientific">Mesomycoplasma molare</name>
    <dbReference type="NCBI Taxonomy" id="171288"/>
    <lineage>
        <taxon>Bacteria</taxon>
        <taxon>Bacillati</taxon>
        <taxon>Mycoplasmatota</taxon>
        <taxon>Mycoplasmoidales</taxon>
        <taxon>Metamycoplasmataceae</taxon>
        <taxon>Mesomycoplasma</taxon>
    </lineage>
</organism>
<feature type="binding site" evidence="8">
    <location>
        <position position="170"/>
    </location>
    <ligand>
        <name>substrate</name>
    </ligand>
</feature>
<keyword evidence="2 8" id="KW-0963">Cytoplasm</keyword>
<dbReference type="PANTHER" id="PTHR10745">
    <property type="entry name" value="GLYCYL-TRNA SYNTHETASE/DNA POLYMERASE SUBUNIT GAMMA-2"/>
    <property type="match status" value="1"/>
</dbReference>
<comment type="subunit">
    <text evidence="8">Homodimer.</text>
</comment>
<feature type="binding site" evidence="8">
    <location>
        <begin position="212"/>
        <end position="217"/>
    </location>
    <ligand>
        <name>ATP</name>
        <dbReference type="ChEBI" id="CHEBI:30616"/>
    </ligand>
</feature>
<dbReference type="InterPro" id="IPR027031">
    <property type="entry name" value="Gly-tRNA_synthase/POLG2"/>
</dbReference>
<dbReference type="InterPro" id="IPR002315">
    <property type="entry name" value="tRNA-synt_gly"/>
</dbReference>
<keyword evidence="6 8" id="KW-0648">Protein biosynthesis</keyword>
<dbReference type="InterPro" id="IPR045864">
    <property type="entry name" value="aa-tRNA-synth_II/BPL/LPL"/>
</dbReference>
<dbReference type="HAMAP" id="MF_00253_B">
    <property type="entry name" value="Gly_tRNA_synth_B"/>
    <property type="match status" value="1"/>
</dbReference>
<keyword evidence="3 8" id="KW-0436">Ligase</keyword>
<comment type="catalytic activity">
    <reaction evidence="8">
        <text>tRNA(Gly) + glycine + ATP = glycyl-tRNA(Gly) + AMP + diphosphate</text>
        <dbReference type="Rhea" id="RHEA:16013"/>
        <dbReference type="Rhea" id="RHEA-COMP:9664"/>
        <dbReference type="Rhea" id="RHEA-COMP:9683"/>
        <dbReference type="ChEBI" id="CHEBI:30616"/>
        <dbReference type="ChEBI" id="CHEBI:33019"/>
        <dbReference type="ChEBI" id="CHEBI:57305"/>
        <dbReference type="ChEBI" id="CHEBI:78442"/>
        <dbReference type="ChEBI" id="CHEBI:78522"/>
        <dbReference type="ChEBI" id="CHEBI:456215"/>
        <dbReference type="EC" id="6.1.1.14"/>
    </reaction>
</comment>
<evidence type="ECO:0000256" key="2">
    <source>
        <dbReference type="ARBA" id="ARBA00022490"/>
    </source>
</evidence>
<evidence type="ECO:0000313" key="11">
    <source>
        <dbReference type="Proteomes" id="UP001058364"/>
    </source>
</evidence>
<dbReference type="RefSeq" id="WP_027123546.1">
    <property type="nucleotide sequence ID" value="NZ_CP103423.1"/>
</dbReference>
<dbReference type="Gene3D" id="3.30.930.10">
    <property type="entry name" value="Bira Bifunctional Protein, Domain 2"/>
    <property type="match status" value="1"/>
</dbReference>
<dbReference type="Gene3D" id="3.40.50.800">
    <property type="entry name" value="Anticodon-binding domain"/>
    <property type="match status" value="1"/>
</dbReference>
<feature type="binding site" evidence="8">
    <location>
        <begin position="330"/>
        <end position="333"/>
    </location>
    <ligand>
        <name>ATP</name>
        <dbReference type="ChEBI" id="CHEBI:30616"/>
    </ligand>
</feature>
<reference evidence="10" key="1">
    <citation type="submission" date="2022-08" db="EMBL/GenBank/DDBJ databases">
        <title>Complete genome sequence of Mycoplasma molare type strain H 542.</title>
        <authorList>
            <person name="Spergser J."/>
        </authorList>
    </citation>
    <scope>NUCLEOTIDE SEQUENCE</scope>
    <source>
        <strain evidence="10">H 542</strain>
    </source>
</reference>
<feature type="binding site" evidence="8">
    <location>
        <begin position="217"/>
        <end position="221"/>
    </location>
    <ligand>
        <name>substrate</name>
    </ligand>
</feature>
<evidence type="ECO:0000256" key="7">
    <source>
        <dbReference type="ARBA" id="ARBA00023146"/>
    </source>
</evidence>
<dbReference type="NCBIfam" id="NF003211">
    <property type="entry name" value="PRK04173.1"/>
    <property type="match status" value="1"/>
</dbReference>
<dbReference type="InterPro" id="IPR002314">
    <property type="entry name" value="aa-tRNA-synt_IIb"/>
</dbReference>
<keyword evidence="4 8" id="KW-0547">Nucleotide-binding</keyword>
<dbReference type="Pfam" id="PF00587">
    <property type="entry name" value="tRNA-synt_2b"/>
    <property type="match status" value="1"/>
</dbReference>
<keyword evidence="11" id="KW-1185">Reference proteome</keyword>
<comment type="function">
    <text evidence="8">Catalyzes the attachment of glycine to tRNA(Gly).</text>
</comment>
<feature type="binding site" evidence="8">
    <location>
        <begin position="326"/>
        <end position="330"/>
    </location>
    <ligand>
        <name>substrate</name>
    </ligand>
</feature>
<feature type="domain" description="Aminoacyl-transfer RNA synthetases class-II family profile" evidence="9">
    <location>
        <begin position="150"/>
        <end position="372"/>
    </location>
</feature>
<evidence type="ECO:0000256" key="5">
    <source>
        <dbReference type="ARBA" id="ARBA00022840"/>
    </source>
</evidence>
<name>A0ABY5TT90_9BACT</name>
<proteinExistence type="inferred from homology"/>
<dbReference type="NCBIfam" id="TIGR00389">
    <property type="entry name" value="glyS_dimeric"/>
    <property type="match status" value="1"/>
</dbReference>
<dbReference type="CDD" id="cd00774">
    <property type="entry name" value="GlyRS-like_core"/>
    <property type="match status" value="1"/>
</dbReference>
<dbReference type="InterPro" id="IPR006195">
    <property type="entry name" value="aa-tRNA-synth_II"/>
</dbReference>
<dbReference type="SUPFAM" id="SSF52954">
    <property type="entry name" value="Class II aaRS ABD-related"/>
    <property type="match status" value="1"/>
</dbReference>
<dbReference type="PROSITE" id="PS50862">
    <property type="entry name" value="AA_TRNA_LIGASE_II"/>
    <property type="match status" value="1"/>
</dbReference>
<sequence>MNNKNKDIQEIINHLKATGFVFQGSEIYGGLANTWDYGPLGSLLSRNVKNMWWKEFITKDPSNYALDTKILMNPKVWEASGHVANFSDPLIENKKNNKRYRADHIVEELFPEIDVNKFTKKELSDFIKENVKKYDNSDTDWSEIKEFHLMFETFQGVVIDKKEKIYLRPETAQGIFVNFKNVLRSTRSKLPFGVGQIGKSFRNEVTPGNFIFRTREFEQMELEIFSKPEESMEIYKKYLEKVWQFILKLGIKEKSIRFREHKEEELAHYSKATSDIEFLFPFGWGELLGVAHRGDFDLSAHSNFSGENLEYLDPITNTKYLPHVIEPSIGLDRLILALIVDSFEKETIENNETRIVLKLNKNISPYKVAILPLVKKLSENAYKIFEHLLEHDISATFDDSGTIGKRYRRQDSIGTYYSVTYDYDSLEDGKVTVRNRDTMEQERIEIKNLVNYLRK</sequence>
<dbReference type="EMBL" id="CP103423">
    <property type="protein sequence ID" value="UWD33888.1"/>
    <property type="molecule type" value="Genomic_DNA"/>
</dbReference>
<dbReference type="GO" id="GO:0004820">
    <property type="term" value="F:glycine-tRNA ligase activity"/>
    <property type="evidence" value="ECO:0007669"/>
    <property type="project" value="UniProtKB-EC"/>
</dbReference>
<feature type="binding site" evidence="8">
    <location>
        <position position="101"/>
    </location>
    <ligand>
        <name>substrate</name>
    </ligand>
</feature>
<evidence type="ECO:0000313" key="10">
    <source>
        <dbReference type="EMBL" id="UWD33888.1"/>
    </source>
</evidence>
<gene>
    <name evidence="8" type="primary">glyQS</name>
    <name evidence="10" type="ORF">NX772_02135</name>
</gene>
<dbReference type="Pfam" id="PF03129">
    <property type="entry name" value="HGTP_anticodon"/>
    <property type="match status" value="1"/>
</dbReference>
<dbReference type="PANTHER" id="PTHR10745:SF8">
    <property type="entry name" value="DNA POLYMERASE SUBUNIT GAMMA-2, MITOCHONDRIAL"/>
    <property type="match status" value="1"/>
</dbReference>
<evidence type="ECO:0000256" key="1">
    <source>
        <dbReference type="ARBA" id="ARBA00008226"/>
    </source>
</evidence>
<dbReference type="InterPro" id="IPR033731">
    <property type="entry name" value="GlyRS-like_core"/>
</dbReference>